<dbReference type="SMART" id="SM00342">
    <property type="entry name" value="HTH_ARAC"/>
    <property type="match status" value="1"/>
</dbReference>
<organism evidence="5 6">
    <name type="scientific">Marinomonas alcarazii</name>
    <dbReference type="NCBI Taxonomy" id="491949"/>
    <lineage>
        <taxon>Bacteria</taxon>
        <taxon>Pseudomonadati</taxon>
        <taxon>Pseudomonadota</taxon>
        <taxon>Gammaproteobacteria</taxon>
        <taxon>Oceanospirillales</taxon>
        <taxon>Oceanospirillaceae</taxon>
        <taxon>Marinomonas</taxon>
    </lineage>
</organism>
<dbReference type="EMBL" id="QKLW01000002">
    <property type="protein sequence ID" value="PYF83188.1"/>
    <property type="molecule type" value="Genomic_DNA"/>
</dbReference>
<keyword evidence="6" id="KW-1185">Reference proteome</keyword>
<evidence type="ECO:0000256" key="3">
    <source>
        <dbReference type="ARBA" id="ARBA00023163"/>
    </source>
</evidence>
<evidence type="ECO:0000313" key="5">
    <source>
        <dbReference type="EMBL" id="PYF83188.1"/>
    </source>
</evidence>
<dbReference type="SUPFAM" id="SSF46689">
    <property type="entry name" value="Homeodomain-like"/>
    <property type="match status" value="2"/>
</dbReference>
<keyword evidence="1" id="KW-0805">Transcription regulation</keyword>
<dbReference type="PANTHER" id="PTHR43280">
    <property type="entry name" value="ARAC-FAMILY TRANSCRIPTIONAL REGULATOR"/>
    <property type="match status" value="1"/>
</dbReference>
<dbReference type="InterPro" id="IPR018060">
    <property type="entry name" value="HTH_AraC"/>
</dbReference>
<dbReference type="Proteomes" id="UP000247551">
    <property type="component" value="Unassembled WGS sequence"/>
</dbReference>
<dbReference type="InterPro" id="IPR018062">
    <property type="entry name" value="HTH_AraC-typ_CS"/>
</dbReference>
<keyword evidence="3" id="KW-0804">Transcription</keyword>
<proteinExistence type="predicted"/>
<evidence type="ECO:0000259" key="4">
    <source>
        <dbReference type="PROSITE" id="PS01124"/>
    </source>
</evidence>
<dbReference type="Gene3D" id="1.10.10.60">
    <property type="entry name" value="Homeodomain-like"/>
    <property type="match status" value="2"/>
</dbReference>
<dbReference type="Pfam" id="PF12833">
    <property type="entry name" value="HTH_18"/>
    <property type="match status" value="1"/>
</dbReference>
<dbReference type="InterPro" id="IPR014710">
    <property type="entry name" value="RmlC-like_jellyroll"/>
</dbReference>
<evidence type="ECO:0000256" key="2">
    <source>
        <dbReference type="ARBA" id="ARBA00023125"/>
    </source>
</evidence>
<dbReference type="RefSeq" id="WP_245926994.1">
    <property type="nucleotide sequence ID" value="NZ_QKLW01000002.1"/>
</dbReference>
<reference evidence="5 6" key="1">
    <citation type="submission" date="2018-06" db="EMBL/GenBank/DDBJ databases">
        <title>Genomic Encyclopedia of Type Strains, Phase III (KMG-III): the genomes of soil and plant-associated and newly described type strains.</title>
        <authorList>
            <person name="Whitman W."/>
        </authorList>
    </citation>
    <scope>NUCLEOTIDE SEQUENCE [LARGE SCALE GENOMIC DNA]</scope>
    <source>
        <strain evidence="5 6">CECT 7730</strain>
    </source>
</reference>
<comment type="caution">
    <text evidence="5">The sequence shown here is derived from an EMBL/GenBank/DDBJ whole genome shotgun (WGS) entry which is preliminary data.</text>
</comment>
<keyword evidence="2" id="KW-0238">DNA-binding</keyword>
<protein>
    <submittedName>
        <fullName evidence="5">AraC family transcriptional regulator</fullName>
    </submittedName>
</protein>
<sequence length="244" mass="27599">METIREHIEVISYKDTDKAHLHNHTQIVLPLSGRLILEVENTQQAVQFGQACMISSNQAHTHLARENNHCLILNALPVWDDSIQSERSFVELSAQTTAYLPFLASLAAEPNNELKTHQALNLLEHLLPIPQEKIAKADARLAKAKHHLDYHFQNAWSLAELAESVHLSSSQLSVLFKRHIGMTPKQYLLQRRLCEAKLWLTSSNKSLDYIADKVGISDASALVRLFIKHYNITPGRYRNSKASA</sequence>
<dbReference type="AlphaFoldDB" id="A0A318V6R6"/>
<accession>A0A318V6R6</accession>
<dbReference type="Gene3D" id="2.60.120.10">
    <property type="entry name" value="Jelly Rolls"/>
    <property type="match status" value="1"/>
</dbReference>
<dbReference type="SUPFAM" id="SSF51182">
    <property type="entry name" value="RmlC-like cupins"/>
    <property type="match status" value="1"/>
</dbReference>
<feature type="domain" description="HTH araC/xylS-type" evidence="4">
    <location>
        <begin position="142"/>
        <end position="240"/>
    </location>
</feature>
<evidence type="ECO:0000313" key="6">
    <source>
        <dbReference type="Proteomes" id="UP000247551"/>
    </source>
</evidence>
<evidence type="ECO:0000256" key="1">
    <source>
        <dbReference type="ARBA" id="ARBA00023015"/>
    </source>
</evidence>
<dbReference type="GO" id="GO:0043565">
    <property type="term" value="F:sequence-specific DNA binding"/>
    <property type="evidence" value="ECO:0007669"/>
    <property type="project" value="InterPro"/>
</dbReference>
<dbReference type="GO" id="GO:0003700">
    <property type="term" value="F:DNA-binding transcription factor activity"/>
    <property type="evidence" value="ECO:0007669"/>
    <property type="project" value="InterPro"/>
</dbReference>
<dbReference type="PROSITE" id="PS01124">
    <property type="entry name" value="HTH_ARAC_FAMILY_2"/>
    <property type="match status" value="1"/>
</dbReference>
<dbReference type="InterPro" id="IPR009057">
    <property type="entry name" value="Homeodomain-like_sf"/>
</dbReference>
<name>A0A318V6R6_9GAMM</name>
<gene>
    <name evidence="5" type="ORF">DFP75_102282</name>
</gene>
<dbReference type="PROSITE" id="PS00041">
    <property type="entry name" value="HTH_ARAC_FAMILY_1"/>
    <property type="match status" value="1"/>
</dbReference>
<dbReference type="InterPro" id="IPR011051">
    <property type="entry name" value="RmlC_Cupin_sf"/>
</dbReference>
<dbReference type="PANTHER" id="PTHR43280:SF2">
    <property type="entry name" value="HTH-TYPE TRANSCRIPTIONAL REGULATOR EXSA"/>
    <property type="match status" value="1"/>
</dbReference>